<feature type="region of interest" description="Disordered" evidence="1">
    <location>
        <begin position="156"/>
        <end position="192"/>
    </location>
</feature>
<dbReference type="EMBL" id="JAJKFW010000016">
    <property type="protein sequence ID" value="MCC9642120.1"/>
    <property type="molecule type" value="Genomic_DNA"/>
</dbReference>
<comment type="caution">
    <text evidence="4">The sequence shown here is derived from an EMBL/GenBank/DDBJ whole genome shotgun (WGS) entry which is preliminary data.</text>
</comment>
<feature type="transmembrane region" description="Helical" evidence="2">
    <location>
        <begin position="27"/>
        <end position="53"/>
    </location>
</feature>
<feature type="domain" description="DUF2062" evidence="3">
    <location>
        <begin position="19"/>
        <end position="140"/>
    </location>
</feature>
<dbReference type="Pfam" id="PF09835">
    <property type="entry name" value="DUF2062"/>
    <property type="match status" value="1"/>
</dbReference>
<evidence type="ECO:0000256" key="1">
    <source>
        <dbReference type="SAM" id="MobiDB-lite"/>
    </source>
</evidence>
<dbReference type="InterPro" id="IPR018639">
    <property type="entry name" value="DUF2062"/>
</dbReference>
<protein>
    <submittedName>
        <fullName evidence="4">TIGR03546 family protein</fullName>
    </submittedName>
</protein>
<evidence type="ECO:0000313" key="5">
    <source>
        <dbReference type="Proteomes" id="UP001430306"/>
    </source>
</evidence>
<feature type="region of interest" description="Disordered" evidence="1">
    <location>
        <begin position="214"/>
        <end position="236"/>
    </location>
</feature>
<keyword evidence="5" id="KW-1185">Reference proteome</keyword>
<dbReference type="RefSeq" id="WP_230272810.1">
    <property type="nucleotide sequence ID" value="NZ_JAJKFW010000016.1"/>
</dbReference>
<feature type="compositionally biased region" description="Basic and acidic residues" evidence="1">
    <location>
        <begin position="164"/>
        <end position="188"/>
    </location>
</feature>
<evidence type="ECO:0000256" key="2">
    <source>
        <dbReference type="SAM" id="Phobius"/>
    </source>
</evidence>
<proteinExistence type="predicted"/>
<sequence>MILFTIKLLSTLRRAIAGRRYPSQLAWGFSLGLLIGLIPHGNLLAVALVLGVLVLRINHAMAALTAIGVTMIAPKLDPISDQLAQWVFAQKGVSEFMSRAWDYPLVPWTDLNNTVVMGSFLIGLAALLPAFALSYPLCRAISGNWSEDQDLEEVAVAPKRKQRQRDAETLVVDGPHESPSKPHFRPELEPTASATSGRVFDFRRVDEAEPIAATIDPNQPTPRAFDSSSETKTETKTTRIEMIDERADLATPTATLSSPRVQTKASASVNAAEQNDQQKIDEALSYLLRQLRDSQDKDAA</sequence>
<keyword evidence="2" id="KW-0812">Transmembrane</keyword>
<dbReference type="NCBIfam" id="TIGR03546">
    <property type="entry name" value="TIGR03546 family protein"/>
    <property type="match status" value="1"/>
</dbReference>
<feature type="compositionally biased region" description="Polar residues" evidence="1">
    <location>
        <begin position="252"/>
        <end position="275"/>
    </location>
</feature>
<keyword evidence="2" id="KW-0472">Membrane</keyword>
<accession>A0ABS8NEZ7</accession>
<organism evidence="4 5">
    <name type="scientific">Rhodopirellula halodulae</name>
    <dbReference type="NCBI Taxonomy" id="2894198"/>
    <lineage>
        <taxon>Bacteria</taxon>
        <taxon>Pseudomonadati</taxon>
        <taxon>Planctomycetota</taxon>
        <taxon>Planctomycetia</taxon>
        <taxon>Pirellulales</taxon>
        <taxon>Pirellulaceae</taxon>
        <taxon>Rhodopirellula</taxon>
    </lineage>
</organism>
<keyword evidence="2" id="KW-1133">Transmembrane helix</keyword>
<feature type="transmembrane region" description="Helical" evidence="2">
    <location>
        <begin position="115"/>
        <end position="135"/>
    </location>
</feature>
<dbReference type="Proteomes" id="UP001430306">
    <property type="component" value="Unassembled WGS sequence"/>
</dbReference>
<evidence type="ECO:0000313" key="4">
    <source>
        <dbReference type="EMBL" id="MCC9642120.1"/>
    </source>
</evidence>
<dbReference type="InterPro" id="IPR019935">
    <property type="entry name" value="CHP03546"/>
</dbReference>
<name>A0ABS8NEZ7_9BACT</name>
<reference evidence="4" key="1">
    <citation type="submission" date="2021-11" db="EMBL/GenBank/DDBJ databases">
        <title>Genome sequence.</title>
        <authorList>
            <person name="Sun Q."/>
        </authorList>
    </citation>
    <scope>NUCLEOTIDE SEQUENCE</scope>
    <source>
        <strain evidence="4">JC740</strain>
    </source>
</reference>
<feature type="region of interest" description="Disordered" evidence="1">
    <location>
        <begin position="248"/>
        <end position="278"/>
    </location>
</feature>
<gene>
    <name evidence="4" type="ORF">LOC71_07530</name>
</gene>
<evidence type="ECO:0000259" key="3">
    <source>
        <dbReference type="Pfam" id="PF09835"/>
    </source>
</evidence>